<evidence type="ECO:0000313" key="2">
    <source>
        <dbReference type="Proteomes" id="UP001213000"/>
    </source>
</evidence>
<evidence type="ECO:0000313" key="1">
    <source>
        <dbReference type="EMBL" id="KAJ3563785.1"/>
    </source>
</evidence>
<dbReference type="Proteomes" id="UP001213000">
    <property type="component" value="Unassembled WGS sequence"/>
</dbReference>
<dbReference type="EMBL" id="JANIEX010000723">
    <property type="protein sequence ID" value="KAJ3563785.1"/>
    <property type="molecule type" value="Genomic_DNA"/>
</dbReference>
<comment type="caution">
    <text evidence="1">The sequence shown here is derived from an EMBL/GenBank/DDBJ whole genome shotgun (WGS) entry which is preliminary data.</text>
</comment>
<dbReference type="AlphaFoldDB" id="A0AAD5VSA8"/>
<reference evidence="1" key="1">
    <citation type="submission" date="2022-07" db="EMBL/GenBank/DDBJ databases">
        <title>Genome Sequence of Leucocoprinus birnbaumii.</title>
        <authorList>
            <person name="Buettner E."/>
        </authorList>
    </citation>
    <scope>NUCLEOTIDE SEQUENCE</scope>
    <source>
        <strain evidence="1">VT141</strain>
    </source>
</reference>
<proteinExistence type="predicted"/>
<sequence length="238" mass="27519">MASGNFVSEIQELNLYFIDFVHIEDRVTTCCRIVGSFLKSFGGNVRRLNLHIMRSGVSYRALSRLETQSLIRNAEIHSGSLIPSNDLQSLIHLESLEIILHVDNNEEMDICPFPQTWLCPFLKSLPSARCIPHLLIIYQLYIPEPRITRFETYNTPLLLTLWEGLDNALRTWSALRRLEFYLDLYRRDTCEDARSERESGTAFGQSQIFPIFRNLAENREVETIAMFSDPETRGENDG</sequence>
<keyword evidence="2" id="KW-1185">Reference proteome</keyword>
<protein>
    <submittedName>
        <fullName evidence="1">Uncharacterized protein</fullName>
    </submittedName>
</protein>
<organism evidence="1 2">
    <name type="scientific">Leucocoprinus birnbaumii</name>
    <dbReference type="NCBI Taxonomy" id="56174"/>
    <lineage>
        <taxon>Eukaryota</taxon>
        <taxon>Fungi</taxon>
        <taxon>Dikarya</taxon>
        <taxon>Basidiomycota</taxon>
        <taxon>Agaricomycotina</taxon>
        <taxon>Agaricomycetes</taxon>
        <taxon>Agaricomycetidae</taxon>
        <taxon>Agaricales</taxon>
        <taxon>Agaricineae</taxon>
        <taxon>Agaricaceae</taxon>
        <taxon>Leucocoprinus</taxon>
    </lineage>
</organism>
<name>A0AAD5VSA8_9AGAR</name>
<gene>
    <name evidence="1" type="ORF">NP233_g8720</name>
</gene>
<accession>A0AAD5VSA8</accession>